<gene>
    <name evidence="1" type="ORF">EDB92DRAFT_568308</name>
</gene>
<comment type="caution">
    <text evidence="1">The sequence shown here is derived from an EMBL/GenBank/DDBJ whole genome shotgun (WGS) entry which is preliminary data.</text>
</comment>
<sequence>MSRSARALVGMSASVGESSSGLVRVGRSDARSQVNDVYRQVSRLLPSSLLLARTQTLRLRIPGREPVSIMHTGASSAVSHPRPRPLRPARRCGGRDWAVFFVPLPARGRCALDRVRREPSLGGGSWRGGIAPAGGARPPARVGLRTLSVPAHVDMDARRVLLAAFRRGWEEVVMLFNRSICAARRLRVREGVLTLRFPWPGDVSHVLRELGLPLMVAVDDDDEFARLSVLRDREDYIVVDSMGGMKASNIRRAAVIQ</sequence>
<reference evidence="1" key="1">
    <citation type="submission" date="2022-01" db="EMBL/GenBank/DDBJ databases">
        <title>Comparative genomics reveals a dynamic genome evolution in the ectomycorrhizal milk-cap (Lactarius) mushrooms.</title>
        <authorList>
            <consortium name="DOE Joint Genome Institute"/>
            <person name="Lebreton A."/>
            <person name="Tang N."/>
            <person name="Kuo A."/>
            <person name="LaButti K."/>
            <person name="Drula E."/>
            <person name="Barry K."/>
            <person name="Clum A."/>
            <person name="Lipzen A."/>
            <person name="Mousain D."/>
            <person name="Ng V."/>
            <person name="Wang R."/>
            <person name="Wang X."/>
            <person name="Dai Y."/>
            <person name="Henrissat B."/>
            <person name="Grigoriev I.V."/>
            <person name="Guerin-Laguette A."/>
            <person name="Yu F."/>
            <person name="Martin F.M."/>
        </authorList>
    </citation>
    <scope>NUCLEOTIDE SEQUENCE</scope>
    <source>
        <strain evidence="1">QP</strain>
    </source>
</reference>
<keyword evidence="2" id="KW-1185">Reference proteome</keyword>
<accession>A0AAD4QE95</accession>
<evidence type="ECO:0000313" key="1">
    <source>
        <dbReference type="EMBL" id="KAH8992438.1"/>
    </source>
</evidence>
<proteinExistence type="predicted"/>
<dbReference type="Proteomes" id="UP001201163">
    <property type="component" value="Unassembled WGS sequence"/>
</dbReference>
<dbReference type="AlphaFoldDB" id="A0AAD4QE95"/>
<evidence type="ECO:0000313" key="2">
    <source>
        <dbReference type="Proteomes" id="UP001201163"/>
    </source>
</evidence>
<protein>
    <submittedName>
        <fullName evidence="1">Uncharacterized protein</fullName>
    </submittedName>
</protein>
<dbReference type="EMBL" id="JAKELL010000022">
    <property type="protein sequence ID" value="KAH8992438.1"/>
    <property type="molecule type" value="Genomic_DNA"/>
</dbReference>
<organism evidence="1 2">
    <name type="scientific">Lactarius akahatsu</name>
    <dbReference type="NCBI Taxonomy" id="416441"/>
    <lineage>
        <taxon>Eukaryota</taxon>
        <taxon>Fungi</taxon>
        <taxon>Dikarya</taxon>
        <taxon>Basidiomycota</taxon>
        <taxon>Agaricomycotina</taxon>
        <taxon>Agaricomycetes</taxon>
        <taxon>Russulales</taxon>
        <taxon>Russulaceae</taxon>
        <taxon>Lactarius</taxon>
    </lineage>
</organism>
<name>A0AAD4QE95_9AGAM</name>